<proteinExistence type="predicted"/>
<name>A0A514LEE5_9BACI</name>
<sequence length="482" mass="55183">MVTLTKHKGRRFPKSANDHYRYEEGETSPAQSLLESMQDLQDMIQHHMSEQRPRLDELDDYYLGDNTMILNDRERHQAEDHKADYRATHNYAKYVSQFITGYLAGNPITVQHEDENVQEAIREINKLNDADAINSDLVLDLSIYGRAYELLYRNSRDENRIAISSPLNTFVIYDDTVEHKPIAAARYHKNDMIANAPLKVEIYTDSEIIRYESRDETVITLEETGRETHYFGGIPINEYSNNRFRQGDYENVLNLIDLYDAAQSDTANYMSDLNDAMLVIKGNLDLTSEQTAEMKKSNILFLKTEQDSEGREGSADADYIYKQYDVSGSESYKDRLQTDIHKFTNTPDMNDTNFSGQESGESMKYKLFGLEQVRAIKERLFKRALSNRYRLLANVMNTSRELSGGNMDGLSIQFTPNLPKDVANEVDLFTDLGGQLSEETMLSLLSFVENPEAEIERLNEERIGQAGMNPNRDYVGGNGEGD</sequence>
<dbReference type="Pfam" id="PF05133">
    <property type="entry name" value="SPP1_portal"/>
    <property type="match status" value="1"/>
</dbReference>
<dbReference type="EMBL" id="CP035485">
    <property type="protein sequence ID" value="QDI90222.1"/>
    <property type="molecule type" value="Genomic_DNA"/>
</dbReference>
<feature type="compositionally biased region" description="Basic residues" evidence="1">
    <location>
        <begin position="1"/>
        <end position="13"/>
    </location>
</feature>
<evidence type="ECO:0000313" key="2">
    <source>
        <dbReference type="EMBL" id="QDI90222.1"/>
    </source>
</evidence>
<reference evidence="3" key="1">
    <citation type="submission" date="2019-01" db="EMBL/GenBank/DDBJ databases">
        <title>Genomic analysis of Salicibibacter sp. NKC3-5.</title>
        <authorList>
            <person name="Oh Y.J."/>
        </authorList>
    </citation>
    <scope>NUCLEOTIDE SEQUENCE [LARGE SCALE GENOMIC DNA]</scope>
    <source>
        <strain evidence="3">NKC3-5</strain>
    </source>
</reference>
<evidence type="ECO:0000256" key="1">
    <source>
        <dbReference type="SAM" id="MobiDB-lite"/>
    </source>
</evidence>
<protein>
    <submittedName>
        <fullName evidence="2">Phage portal protein</fullName>
    </submittedName>
</protein>
<dbReference type="AlphaFoldDB" id="A0A514LEE5"/>
<keyword evidence="3" id="KW-1185">Reference proteome</keyword>
<evidence type="ECO:0000313" key="3">
    <source>
        <dbReference type="Proteomes" id="UP000319756"/>
    </source>
</evidence>
<dbReference type="Proteomes" id="UP000319756">
    <property type="component" value="Chromosome"/>
</dbReference>
<dbReference type="OrthoDB" id="3189403at2"/>
<dbReference type="NCBIfam" id="TIGR01538">
    <property type="entry name" value="portal_SPP1"/>
    <property type="match status" value="1"/>
</dbReference>
<feature type="region of interest" description="Disordered" evidence="1">
    <location>
        <begin position="1"/>
        <end position="29"/>
    </location>
</feature>
<dbReference type="RefSeq" id="WP_142087133.1">
    <property type="nucleotide sequence ID" value="NZ_CP035485.1"/>
</dbReference>
<organism evidence="2 3">
    <name type="scientific">Salicibibacter halophilus</name>
    <dbReference type="NCBI Taxonomy" id="2502791"/>
    <lineage>
        <taxon>Bacteria</taxon>
        <taxon>Bacillati</taxon>
        <taxon>Bacillota</taxon>
        <taxon>Bacilli</taxon>
        <taxon>Bacillales</taxon>
        <taxon>Bacillaceae</taxon>
        <taxon>Salicibibacter</taxon>
    </lineage>
</organism>
<dbReference type="InterPro" id="IPR021145">
    <property type="entry name" value="Portal_protein_SPP1_Gp6-like"/>
</dbReference>
<dbReference type="InterPro" id="IPR006428">
    <property type="entry name" value="Portal_SPP1-type"/>
</dbReference>
<dbReference type="KEGG" id="sale:EPH95_02745"/>
<accession>A0A514LEE5</accession>
<gene>
    <name evidence="2" type="ORF">EPH95_02745</name>
</gene>